<proteinExistence type="predicted"/>
<name>A0ABW4TPU7_9ACTN</name>
<sequence>MCRPATCSTCGLATWKGCGMHVDQVLAGVPRSQRCQGHEQEARSGLLARLFGR</sequence>
<accession>A0ABW4TPU7</accession>
<reference evidence="2" key="1">
    <citation type="journal article" date="2019" name="Int. J. Syst. Evol. Microbiol.">
        <title>The Global Catalogue of Microorganisms (GCM) 10K type strain sequencing project: providing services to taxonomists for standard genome sequencing and annotation.</title>
        <authorList>
            <consortium name="The Broad Institute Genomics Platform"/>
            <consortium name="The Broad Institute Genome Sequencing Center for Infectious Disease"/>
            <person name="Wu L."/>
            <person name="Ma J."/>
        </authorList>
    </citation>
    <scope>NUCLEOTIDE SEQUENCE [LARGE SCALE GENOMIC DNA]</scope>
    <source>
        <strain evidence="2">CGMCC 1.12477</strain>
    </source>
</reference>
<organism evidence="1 2">
    <name type="scientific">Nocardioides aestuarii</name>
    <dbReference type="NCBI Taxonomy" id="252231"/>
    <lineage>
        <taxon>Bacteria</taxon>
        <taxon>Bacillati</taxon>
        <taxon>Actinomycetota</taxon>
        <taxon>Actinomycetes</taxon>
        <taxon>Propionibacteriales</taxon>
        <taxon>Nocardioidaceae</taxon>
        <taxon>Nocardioides</taxon>
    </lineage>
</organism>
<keyword evidence="2" id="KW-1185">Reference proteome</keyword>
<dbReference type="PANTHER" id="PTHR34724:SF2">
    <property type="entry name" value="OS12G0596101 PROTEIN"/>
    <property type="match status" value="1"/>
</dbReference>
<dbReference type="PANTHER" id="PTHR34724">
    <property type="entry name" value="OS12G0596101 PROTEIN"/>
    <property type="match status" value="1"/>
</dbReference>
<dbReference type="Proteomes" id="UP001597351">
    <property type="component" value="Unassembled WGS sequence"/>
</dbReference>
<protein>
    <submittedName>
        <fullName evidence="1">Uncharacterized protein</fullName>
    </submittedName>
</protein>
<dbReference type="EMBL" id="JBHUGD010000003">
    <property type="protein sequence ID" value="MFD1947742.1"/>
    <property type="molecule type" value="Genomic_DNA"/>
</dbReference>
<dbReference type="RefSeq" id="WP_343919109.1">
    <property type="nucleotide sequence ID" value="NZ_BAAAJT010000002.1"/>
</dbReference>
<comment type="caution">
    <text evidence="1">The sequence shown here is derived from an EMBL/GenBank/DDBJ whole genome shotgun (WGS) entry which is preliminary data.</text>
</comment>
<evidence type="ECO:0000313" key="1">
    <source>
        <dbReference type="EMBL" id="MFD1947742.1"/>
    </source>
</evidence>
<evidence type="ECO:0000313" key="2">
    <source>
        <dbReference type="Proteomes" id="UP001597351"/>
    </source>
</evidence>
<gene>
    <name evidence="1" type="ORF">ACFSDE_13160</name>
</gene>